<name>A0A4Q0YHY8_9BACT</name>
<dbReference type="Proteomes" id="UP000290172">
    <property type="component" value="Unassembled WGS sequence"/>
</dbReference>
<dbReference type="RefSeq" id="WP_128978403.1">
    <property type="nucleotide sequence ID" value="NZ_PDKJ01000001.1"/>
</dbReference>
<evidence type="ECO:0000313" key="2">
    <source>
        <dbReference type="Proteomes" id="UP000290172"/>
    </source>
</evidence>
<dbReference type="InterPro" id="IPR006230">
    <property type="entry name" value="MutL"/>
</dbReference>
<protein>
    <submittedName>
        <fullName evidence="1">Methylaspartate mutase</fullName>
    </submittedName>
</protein>
<evidence type="ECO:0000313" key="1">
    <source>
        <dbReference type="EMBL" id="RXJ70292.1"/>
    </source>
</evidence>
<comment type="caution">
    <text evidence="1">The sequence shown here is derived from an EMBL/GenBank/DDBJ whole genome shotgun (WGS) entry which is preliminary data.</text>
</comment>
<gene>
    <name evidence="1" type="ORF">CRV08_01640</name>
</gene>
<dbReference type="Pfam" id="PF13941">
    <property type="entry name" value="MutL"/>
    <property type="match status" value="1"/>
</dbReference>
<dbReference type="AlphaFoldDB" id="A0A4Q0YHY8"/>
<proteinExistence type="predicted"/>
<reference evidence="1 2" key="1">
    <citation type="submission" date="2017-10" db="EMBL/GenBank/DDBJ databases">
        <title>Genomics of the genus Arcobacter.</title>
        <authorList>
            <person name="Perez-Cataluna A."/>
            <person name="Figueras M.J."/>
        </authorList>
    </citation>
    <scope>NUCLEOTIDE SEQUENCE [LARGE SCALE GENOMIC DNA]</scope>
    <source>
        <strain evidence="1 2">CECT 8993</strain>
    </source>
</reference>
<dbReference type="EMBL" id="PDKJ01000001">
    <property type="protein sequence ID" value="RXJ70292.1"/>
    <property type="molecule type" value="Genomic_DNA"/>
</dbReference>
<sequence>MSEINEKLLIDVGSTYFKVCSAHGVEQHFRDFNKDIFDDLTYKCGDTIHNYKKEDIFICSSANGGLSTLIIGLTNSFSIKYATNIAFNSGINIIDTVLYKDIQNSSIPSDLIDVIIVVGGINSVENIFDEKLFEYLKKIKYSNIVYVGSQNSSDYLKKNIENLVVLPNIIDDRLHVNEEDLKEYLTNLYQADIMGKEDIKHLYEITDNQIYSTPYIVNKTLPMVGTRFAVANPYILIDIGGATTDIHYSKDLVDENIVTENEYDRLVFKKLGVFKSRESLIFTAKNNEFVYELLAYLKVTEHIFEEKNEKATRILMQLAIFLVLCKVSHFRKAYINLKLLALNSIVLTGGITKVLKKEEIEAIVSFFYKKILNSKHNPSVVMDLNYDIWTLGMNK</sequence>
<accession>A0A4Q0YHY8</accession>
<organism evidence="1 2">
    <name type="scientific">Halarcobacter ebronensis</name>
    <dbReference type="NCBI Taxonomy" id="1462615"/>
    <lineage>
        <taxon>Bacteria</taxon>
        <taxon>Pseudomonadati</taxon>
        <taxon>Campylobacterota</taxon>
        <taxon>Epsilonproteobacteria</taxon>
        <taxon>Campylobacterales</taxon>
        <taxon>Arcobacteraceae</taxon>
        <taxon>Halarcobacter</taxon>
    </lineage>
</organism>